<evidence type="ECO:0000256" key="8">
    <source>
        <dbReference type="PIRSR" id="PIRSR000106-1"/>
    </source>
</evidence>
<comment type="cofactor">
    <cofactor evidence="10">
        <name>Mg(2+)</name>
        <dbReference type="ChEBI" id="CHEBI:18420"/>
    </cofactor>
    <cofactor evidence="10">
        <name>Mn(2+)</name>
        <dbReference type="ChEBI" id="CHEBI:29035"/>
    </cofactor>
    <text evidence="10">Divalent metal cations. Prefers magnesium or manganese.</text>
</comment>
<dbReference type="FunFam" id="3.40.50.10380:FF:000003">
    <property type="entry name" value="NADP-dependent malic enzyme"/>
    <property type="match status" value="1"/>
</dbReference>
<comment type="cofactor">
    <cofactor evidence="1">
        <name>Mn(2+)</name>
        <dbReference type="ChEBI" id="CHEBI:29035"/>
    </cofactor>
</comment>
<organism evidence="13 14">
    <name type="scientific">Bradyrhizobium niftali</name>
    <dbReference type="NCBI Taxonomy" id="2560055"/>
    <lineage>
        <taxon>Bacteria</taxon>
        <taxon>Pseudomonadati</taxon>
        <taxon>Pseudomonadota</taxon>
        <taxon>Alphaproteobacteria</taxon>
        <taxon>Hyphomicrobiales</taxon>
        <taxon>Nitrobacteraceae</taxon>
        <taxon>Bradyrhizobium</taxon>
    </lineage>
</organism>
<dbReference type="InterPro" id="IPR012302">
    <property type="entry name" value="Malic_NAD-bd"/>
</dbReference>
<feature type="binding site" evidence="10">
    <location>
        <position position="108"/>
    </location>
    <ligand>
        <name>a divalent metal cation</name>
        <dbReference type="ChEBI" id="CHEBI:60240"/>
    </ligand>
</feature>
<dbReference type="Pfam" id="PF03949">
    <property type="entry name" value="Malic_M"/>
    <property type="match status" value="1"/>
</dbReference>
<protein>
    <recommendedName>
        <fullName evidence="15">Malic enzyme</fullName>
    </recommendedName>
</protein>
<dbReference type="InterPro" id="IPR046346">
    <property type="entry name" value="Aminoacid_DH-like_N_sf"/>
</dbReference>
<dbReference type="FunFam" id="3.40.50.720:FF:000095">
    <property type="entry name" value="NADP-dependent malic enzyme"/>
    <property type="match status" value="1"/>
</dbReference>
<comment type="subunit">
    <text evidence="5">Homooctamer.</text>
</comment>
<dbReference type="GO" id="GO:0046872">
    <property type="term" value="F:metal ion binding"/>
    <property type="evidence" value="ECO:0007669"/>
    <property type="project" value="UniProtKB-KW"/>
</dbReference>
<evidence type="ECO:0000256" key="3">
    <source>
        <dbReference type="ARBA" id="ARBA00008756"/>
    </source>
</evidence>
<evidence type="ECO:0000259" key="11">
    <source>
        <dbReference type="SMART" id="SM00919"/>
    </source>
</evidence>
<dbReference type="CDD" id="cd05311">
    <property type="entry name" value="NAD_bind_2_malic_enz"/>
    <property type="match status" value="1"/>
</dbReference>
<evidence type="ECO:0000256" key="9">
    <source>
        <dbReference type="PIRSR" id="PIRSR000106-2"/>
    </source>
</evidence>
<dbReference type="InterPro" id="IPR036291">
    <property type="entry name" value="NAD(P)-bd_dom_sf"/>
</dbReference>
<reference evidence="13 14" key="1">
    <citation type="submission" date="2019-03" db="EMBL/GenBank/DDBJ databases">
        <title>Bradyrhizobium diversity isolated from nodules of Chamaecrista fasciculata.</title>
        <authorList>
            <person name="Klepa M.S."/>
            <person name="Urquiaga M.O."/>
            <person name="Hungria M."/>
            <person name="Delamuta J.R."/>
        </authorList>
    </citation>
    <scope>NUCLEOTIDE SEQUENCE [LARGE SCALE GENOMIC DNA]</scope>
    <source>
        <strain evidence="13 14">CNPSo 3448</strain>
    </source>
</reference>
<evidence type="ECO:0000259" key="12">
    <source>
        <dbReference type="SMART" id="SM01274"/>
    </source>
</evidence>
<dbReference type="Gene3D" id="3.40.50.10380">
    <property type="entry name" value="Malic enzyme, N-terminal domain"/>
    <property type="match status" value="1"/>
</dbReference>
<evidence type="ECO:0000256" key="1">
    <source>
        <dbReference type="ARBA" id="ARBA00001936"/>
    </source>
</evidence>
<gene>
    <name evidence="13" type="ORF">E4K65_45715</name>
</gene>
<dbReference type="PANTHER" id="PTHR43237:SF4">
    <property type="entry name" value="NADP-DEPENDENT MALIC ENZYME"/>
    <property type="match status" value="1"/>
</dbReference>
<keyword evidence="14" id="KW-1185">Reference proteome</keyword>
<dbReference type="AlphaFoldDB" id="A0A4Y9KXW7"/>
<proteinExistence type="inferred from homology"/>
<dbReference type="GO" id="GO:0004470">
    <property type="term" value="F:malic enzyme activity"/>
    <property type="evidence" value="ECO:0007669"/>
    <property type="project" value="InterPro"/>
</dbReference>
<evidence type="ECO:0008006" key="15">
    <source>
        <dbReference type="Google" id="ProtNLM"/>
    </source>
</evidence>
<feature type="domain" description="Malic enzyme N-terminal" evidence="12">
    <location>
        <begin position="1"/>
        <end position="123"/>
    </location>
</feature>
<evidence type="ECO:0000313" key="13">
    <source>
        <dbReference type="EMBL" id="TFV36181.1"/>
    </source>
</evidence>
<comment type="similarity">
    <text evidence="3">In the C-terminal section; belongs to the phosphate acetyltransferase and butyryltransferase family.</text>
</comment>
<dbReference type="PIRSF" id="PIRSF000106">
    <property type="entry name" value="ME"/>
    <property type="match status" value="1"/>
</dbReference>
<dbReference type="InterPro" id="IPR037062">
    <property type="entry name" value="Malic_N_dom_sf"/>
</dbReference>
<evidence type="ECO:0000256" key="2">
    <source>
        <dbReference type="ARBA" id="ARBA00007686"/>
    </source>
</evidence>
<evidence type="ECO:0000256" key="5">
    <source>
        <dbReference type="ARBA" id="ARBA00011823"/>
    </source>
</evidence>
<comment type="caution">
    <text evidence="13">The sequence shown here is derived from an EMBL/GenBank/DDBJ whole genome shotgun (WGS) entry which is preliminary data.</text>
</comment>
<feature type="binding site" evidence="9">
    <location>
        <position position="259"/>
    </location>
    <ligand>
        <name>(S)-malate</name>
        <dbReference type="ChEBI" id="CHEBI:15589"/>
    </ligand>
</feature>
<evidence type="ECO:0000256" key="6">
    <source>
        <dbReference type="ARBA" id="ARBA00022723"/>
    </source>
</evidence>
<feature type="binding site" evidence="10">
    <location>
        <position position="134"/>
    </location>
    <ligand>
        <name>a divalent metal cation</name>
        <dbReference type="ChEBI" id="CHEBI:60240"/>
    </ligand>
</feature>
<dbReference type="InterPro" id="IPR001891">
    <property type="entry name" value="Malic_OxRdtase"/>
</dbReference>
<dbReference type="Gene3D" id="3.40.50.720">
    <property type="entry name" value="NAD(P)-binding Rossmann-like Domain"/>
    <property type="match status" value="1"/>
</dbReference>
<dbReference type="InterPro" id="IPR045213">
    <property type="entry name" value="Malic_NAD-bd_bact_type"/>
</dbReference>
<feature type="active site" description="Proton donor" evidence="8">
    <location>
        <position position="11"/>
    </location>
</feature>
<dbReference type="Pfam" id="PF00390">
    <property type="entry name" value="malic"/>
    <property type="match status" value="2"/>
</dbReference>
<dbReference type="PANTHER" id="PTHR43237">
    <property type="entry name" value="NADP-DEPENDENT MALIC ENZYME"/>
    <property type="match status" value="1"/>
</dbReference>
<dbReference type="SUPFAM" id="SSF53223">
    <property type="entry name" value="Aminoacid dehydrogenase-like, N-terminal domain"/>
    <property type="match status" value="1"/>
</dbReference>
<evidence type="ECO:0000256" key="7">
    <source>
        <dbReference type="ARBA" id="ARBA00023002"/>
    </source>
</evidence>
<evidence type="ECO:0000313" key="14">
    <source>
        <dbReference type="Proteomes" id="UP000297966"/>
    </source>
</evidence>
<dbReference type="InterPro" id="IPR051674">
    <property type="entry name" value="Malate_Decarboxylase"/>
</dbReference>
<feature type="domain" description="Malic enzyme NAD-binding" evidence="11">
    <location>
        <begin position="135"/>
        <end position="357"/>
    </location>
</feature>
<feature type="active site" description="Proton acceptor" evidence="8">
    <location>
        <position position="66"/>
    </location>
</feature>
<feature type="binding site" evidence="9">
    <location>
        <position position="290"/>
    </location>
    <ligand>
        <name>(S)-malate</name>
        <dbReference type="ChEBI" id="CHEBI:15589"/>
    </ligand>
</feature>
<feature type="binding site" evidence="10">
    <location>
        <position position="109"/>
    </location>
    <ligand>
        <name>a divalent metal cation</name>
        <dbReference type="ChEBI" id="CHEBI:60240"/>
    </ligand>
</feature>
<evidence type="ECO:0000256" key="10">
    <source>
        <dbReference type="PIRSR" id="PIRSR000106-3"/>
    </source>
</evidence>
<evidence type="ECO:0000256" key="4">
    <source>
        <dbReference type="ARBA" id="ARBA00008785"/>
    </source>
</evidence>
<name>A0A4Y9KXW7_9BRAD</name>
<dbReference type="SMART" id="SM01274">
    <property type="entry name" value="malic"/>
    <property type="match status" value="1"/>
</dbReference>
<dbReference type="SMART" id="SM00919">
    <property type="entry name" value="Malic_M"/>
    <property type="match status" value="1"/>
</dbReference>
<keyword evidence="7" id="KW-0560">Oxidoreductase</keyword>
<dbReference type="OrthoDB" id="9805787at2"/>
<dbReference type="EMBL" id="SPQT01000073">
    <property type="protein sequence ID" value="TFV36181.1"/>
    <property type="molecule type" value="Genomic_DNA"/>
</dbReference>
<dbReference type="GO" id="GO:0051287">
    <property type="term" value="F:NAD binding"/>
    <property type="evidence" value="ECO:0007669"/>
    <property type="project" value="InterPro"/>
</dbReference>
<dbReference type="SUPFAM" id="SSF51735">
    <property type="entry name" value="NAD(P)-binding Rossmann-fold domains"/>
    <property type="match status" value="1"/>
</dbReference>
<accession>A0A4Y9KXW7</accession>
<comment type="similarity">
    <text evidence="2">In the N-terminal section; belongs to the malic enzymes family.</text>
</comment>
<comment type="similarity">
    <text evidence="4">Belongs to the malic enzymes family.</text>
</comment>
<keyword evidence="6 10" id="KW-0479">Metal-binding</keyword>
<dbReference type="Proteomes" id="UP000297966">
    <property type="component" value="Unassembled WGS sequence"/>
</dbReference>
<dbReference type="InterPro" id="IPR012301">
    <property type="entry name" value="Malic_N_dom"/>
</dbReference>
<sequence>MRDAADLSLAYSPGVALPCQEIVSDPSKAYLYTAKGNLVAVITNGTAVLGLGNIGALASKPVMEGKAVLFKQFGHVDSIDLEIDEADPERFVEIVASLSPSFGGINLEDIKAPDCFTIEQALSSSLDIPVFHDDQHGSAIVVAAALKNATRLLGKEIASLKICASGTGAASIACLQMLLLLGAKKENIYVSDSKGLVVEDRLSSIDPWRAQFAQKADARHLSDVMSDADVYLGLSVAGALTQDMVRKMASNPIVLALSNPVPEISPELALSARPDAIICTGRSDYPNQVNNVLCFPFIFRGALDCAAFTINNAMKLAAANAIAELASKPLARCQLIPNPFDARLLPAVASQVALAAMETGVARKPISDIDAYRKSLSQMKV</sequence>
<dbReference type="GO" id="GO:0016616">
    <property type="term" value="F:oxidoreductase activity, acting on the CH-OH group of donors, NAD or NADP as acceptor"/>
    <property type="evidence" value="ECO:0007669"/>
    <property type="project" value="InterPro"/>
</dbReference>